<feature type="compositionally biased region" description="Basic residues" evidence="1">
    <location>
        <begin position="418"/>
        <end position="427"/>
    </location>
</feature>
<organism evidence="2 3">
    <name type="scientific">Auxenochlorella protothecoides</name>
    <name type="common">Green microalga</name>
    <name type="synonym">Chlorella protothecoides</name>
    <dbReference type="NCBI Taxonomy" id="3075"/>
    <lineage>
        <taxon>Eukaryota</taxon>
        <taxon>Viridiplantae</taxon>
        <taxon>Chlorophyta</taxon>
        <taxon>core chlorophytes</taxon>
        <taxon>Trebouxiophyceae</taxon>
        <taxon>Chlorellales</taxon>
        <taxon>Chlorellaceae</taxon>
        <taxon>Auxenochlorella</taxon>
    </lineage>
</organism>
<name>A0A3M7L167_AUXPR</name>
<gene>
    <name evidence="2" type="ORF">APUTEX25_004681</name>
</gene>
<evidence type="ECO:0000313" key="2">
    <source>
        <dbReference type="EMBL" id="RMZ56458.1"/>
    </source>
</evidence>
<feature type="region of interest" description="Disordered" evidence="1">
    <location>
        <begin position="83"/>
        <end position="109"/>
    </location>
</feature>
<dbReference type="Proteomes" id="UP000279271">
    <property type="component" value="Unassembled WGS sequence"/>
</dbReference>
<dbReference type="AlphaFoldDB" id="A0A3M7L167"/>
<feature type="compositionally biased region" description="Low complexity" evidence="1">
    <location>
        <begin position="433"/>
        <end position="447"/>
    </location>
</feature>
<dbReference type="EMBL" id="QOKY01000144">
    <property type="protein sequence ID" value="RMZ56458.1"/>
    <property type="molecule type" value="Genomic_DNA"/>
</dbReference>
<protein>
    <submittedName>
        <fullName evidence="2">Uncharacterized protein</fullName>
    </submittedName>
</protein>
<feature type="region of interest" description="Disordered" evidence="1">
    <location>
        <begin position="310"/>
        <end position="335"/>
    </location>
</feature>
<accession>A0A3M7L167</accession>
<evidence type="ECO:0000313" key="3">
    <source>
        <dbReference type="Proteomes" id="UP000279271"/>
    </source>
</evidence>
<feature type="region of interest" description="Disordered" evidence="1">
    <location>
        <begin position="727"/>
        <end position="760"/>
    </location>
</feature>
<reference evidence="3" key="1">
    <citation type="journal article" date="2018" name="Algal Res.">
        <title>Characterization of plant carbon substrate utilization by Auxenochlorella protothecoides.</title>
        <authorList>
            <person name="Vogler B.W."/>
            <person name="Starkenburg S.R."/>
            <person name="Sudasinghe N."/>
            <person name="Schambach J.Y."/>
            <person name="Rollin J.A."/>
            <person name="Pattathil S."/>
            <person name="Barry A.N."/>
        </authorList>
    </citation>
    <scope>NUCLEOTIDE SEQUENCE [LARGE SCALE GENOMIC DNA]</scope>
    <source>
        <strain evidence="3">UTEX 25</strain>
    </source>
</reference>
<feature type="compositionally biased region" description="Basic residues" evidence="1">
    <location>
        <begin position="84"/>
        <end position="100"/>
    </location>
</feature>
<evidence type="ECO:0000256" key="1">
    <source>
        <dbReference type="SAM" id="MobiDB-lite"/>
    </source>
</evidence>
<feature type="region of interest" description="Disordered" evidence="1">
    <location>
        <begin position="380"/>
        <end position="448"/>
    </location>
</feature>
<comment type="caution">
    <text evidence="2">The sequence shown here is derived from an EMBL/GenBank/DDBJ whole genome shotgun (WGS) entry which is preliminary data.</text>
</comment>
<sequence length="891" mass="98875">MIDLDFETSCICGQDSQTPPVPLGVVNKLDDAEKRNQQWLNDATVNEWRTAPGEAGTLGRFGKVLGDYTTTSIKTTWNGFRDLSKKKKKKKEKKKKKKRQQQQQQQQPVLDALRSTVDGVVGVVTESRTVGGLFATFHAIRMVEEFERRKQAGRADADAALQPLDKTFFYRCLTLIWRPREAASRCAGTGATAAFAPLAESVALFRQTLERAGVDLRPPDMEYISSFVHEAAGGSATATATYYKRELLRHLRQNAKLELGTKGNWSSHCARAVLSVSFANPLAPTEDSDAAPALPPAAPAVGADAAAVPVPHAAPDQTPSALDPGRCSTATPPGRGSCVEQVDWIVELRRRMPKRPTQGLWEHHPHLCLPLARRLLAERERRQPAAPAPAQTPENALPEQAGEEAMQHDANRPDRRGLGKQRRAALAKRKEAAANAAGGPAKGPQQPVQERHIGRLFSLLPCRQGFEAVHITGTLTTLWALLRRHEKYHPGGVEKLTGLQLPKSEDWRMYTVPEALKLLNLEEVHGIPARKKQAIEACLRRKAEEYQVDAEGKRGTKKTGEREEEEKTDWFVHVGWAFFALLFNFRRFEGCGLAADCPRVHSFNRVPGARPRQLPKLGNRLQPRDWVPTAEAAIRRRDCLTRCVAMSLAWGGEEPWHGYDRGDSQTPPVPPGVVNKLDDAEKRDQQWQNDATVNEWRTAPGEAGTLGRFGKVLGDYTTTSIKTTWNGFRDIPKKKKEKKEKKEKKKGQQQQQQQQQPVLDALRSTTDDVVAVISELRTVGDLFATFHAIRMVEEFERRKQAGRADADAALQLLDQTFFYRCMTLIWRPREAAGGRAGTGASAAFSPLAESVALFRQTLERAGVDLRPPDMEYISPLATNCASQIPLAGISC</sequence>
<feature type="compositionally biased region" description="Basic and acidic residues" evidence="1">
    <location>
        <begin position="405"/>
        <end position="417"/>
    </location>
</feature>
<feature type="compositionally biased region" description="Basic residues" evidence="1">
    <location>
        <begin position="732"/>
        <end position="747"/>
    </location>
</feature>
<proteinExistence type="predicted"/>